<evidence type="ECO:0000256" key="3">
    <source>
        <dbReference type="ARBA" id="ARBA00022475"/>
    </source>
</evidence>
<dbReference type="PANTHER" id="PTHR30250:SF10">
    <property type="entry name" value="LIPOPOLYSACCHARIDE BIOSYNTHESIS PROTEIN WZXC"/>
    <property type="match status" value="1"/>
</dbReference>
<dbReference type="InterPro" id="IPR050833">
    <property type="entry name" value="Poly_Biosynth_Transport"/>
</dbReference>
<feature type="transmembrane region" description="Helical" evidence="7">
    <location>
        <begin position="101"/>
        <end position="124"/>
    </location>
</feature>
<feature type="transmembrane region" description="Helical" evidence="7">
    <location>
        <begin position="234"/>
        <end position="254"/>
    </location>
</feature>
<protein>
    <recommendedName>
        <fullName evidence="10">Membrane protein involved in the export of O-antigen and teichoic acid</fullName>
    </recommendedName>
</protein>
<dbReference type="GO" id="GO:0005886">
    <property type="term" value="C:plasma membrane"/>
    <property type="evidence" value="ECO:0007669"/>
    <property type="project" value="UniProtKB-SubCell"/>
</dbReference>
<comment type="similarity">
    <text evidence="2">Belongs to the polysaccharide synthase family.</text>
</comment>
<evidence type="ECO:0008006" key="10">
    <source>
        <dbReference type="Google" id="ProtNLM"/>
    </source>
</evidence>
<evidence type="ECO:0000313" key="8">
    <source>
        <dbReference type="EMBL" id="THF47646.1"/>
    </source>
</evidence>
<evidence type="ECO:0000256" key="5">
    <source>
        <dbReference type="ARBA" id="ARBA00022989"/>
    </source>
</evidence>
<dbReference type="AlphaFoldDB" id="A0A4S3ZQ36"/>
<feature type="transmembrane region" description="Helical" evidence="7">
    <location>
        <begin position="275"/>
        <end position="295"/>
    </location>
</feature>
<organism evidence="8 9">
    <name type="scientific">Flavobacterium supellecticarium</name>
    <dbReference type="NCBI Taxonomy" id="2565924"/>
    <lineage>
        <taxon>Bacteria</taxon>
        <taxon>Pseudomonadati</taxon>
        <taxon>Bacteroidota</taxon>
        <taxon>Flavobacteriia</taxon>
        <taxon>Flavobacteriales</taxon>
        <taxon>Flavobacteriaceae</taxon>
        <taxon>Flavobacterium</taxon>
    </lineage>
</organism>
<comment type="subcellular location">
    <subcellularLocation>
        <location evidence="1">Cell membrane</location>
        <topology evidence="1">Multi-pass membrane protein</topology>
    </subcellularLocation>
</comment>
<dbReference type="Proteomes" id="UP000307507">
    <property type="component" value="Unassembled WGS sequence"/>
</dbReference>
<feature type="transmembrane region" description="Helical" evidence="7">
    <location>
        <begin position="201"/>
        <end position="222"/>
    </location>
</feature>
<feature type="transmembrane region" description="Helical" evidence="7">
    <location>
        <begin position="160"/>
        <end position="180"/>
    </location>
</feature>
<dbReference type="RefSeq" id="WP_136404320.1">
    <property type="nucleotide sequence ID" value="NZ_SSNZ01000011.1"/>
</dbReference>
<keyword evidence="4 7" id="KW-0812">Transmembrane</keyword>
<evidence type="ECO:0000256" key="4">
    <source>
        <dbReference type="ARBA" id="ARBA00022692"/>
    </source>
</evidence>
<feature type="transmembrane region" description="Helical" evidence="7">
    <location>
        <begin position="307"/>
        <end position="323"/>
    </location>
</feature>
<sequence length="395" mass="45757">MSLIILMVGAICFFGANILLKKKLTITEYGEYSILVSYFSLGFIYGLLGLEQVFIRFSQAPSRGKIITQRFQIKTIITTVLTTSVLSTILFYWFYSEILPNILLVFLSTVSMTSLMYFFSAFRLNTDFVFAQFISNLWRIALLILAVSLFLFRGTNASDFILYGLCYSIILCFLLAVYYYRKEIKLEFNEAFTKKEILISGFHFCIAITSFSLITFGDRFLIENKLGIENFGEYFYLTNFFLAPYTILQNYVGFKQLILFKANFNKKYFSEFNRKAILFGLLLGFLLALGVYILNSLRIIDINIQEHWSTILLILLTGILRLYSSSINSAFEARTSIETLRKANIYIASLTVILILIIFLFINSIDMILICISLIWFLRSVIHRHLLMHQMKTIL</sequence>
<feature type="transmembrane region" description="Helical" evidence="7">
    <location>
        <begin position="34"/>
        <end position="55"/>
    </location>
</feature>
<dbReference type="EMBL" id="SSNZ01000011">
    <property type="protein sequence ID" value="THF47646.1"/>
    <property type="molecule type" value="Genomic_DNA"/>
</dbReference>
<evidence type="ECO:0000256" key="1">
    <source>
        <dbReference type="ARBA" id="ARBA00004651"/>
    </source>
</evidence>
<proteinExistence type="inferred from homology"/>
<feature type="transmembrane region" description="Helical" evidence="7">
    <location>
        <begin position="136"/>
        <end position="154"/>
    </location>
</feature>
<accession>A0A4S3ZQ36</accession>
<keyword evidence="5 7" id="KW-1133">Transmembrane helix</keyword>
<name>A0A4S3ZQ36_9FLAO</name>
<evidence type="ECO:0000256" key="6">
    <source>
        <dbReference type="ARBA" id="ARBA00023136"/>
    </source>
</evidence>
<dbReference type="PANTHER" id="PTHR30250">
    <property type="entry name" value="PST FAMILY PREDICTED COLANIC ACID TRANSPORTER"/>
    <property type="match status" value="1"/>
</dbReference>
<evidence type="ECO:0000256" key="7">
    <source>
        <dbReference type="SAM" id="Phobius"/>
    </source>
</evidence>
<keyword evidence="9" id="KW-1185">Reference proteome</keyword>
<gene>
    <name evidence="8" type="ORF">E6C50_16340</name>
</gene>
<dbReference type="OrthoDB" id="1442153at2"/>
<keyword evidence="6 7" id="KW-0472">Membrane</keyword>
<evidence type="ECO:0000313" key="9">
    <source>
        <dbReference type="Proteomes" id="UP000307507"/>
    </source>
</evidence>
<reference evidence="8 9" key="1">
    <citation type="submission" date="2019-04" db="EMBL/GenBank/DDBJ databases">
        <title>Flavobacterium sp. nov. isolated from construction timber.</title>
        <authorList>
            <person name="Lin S.-Y."/>
            <person name="Chang C.-T."/>
            <person name="Young C.-C."/>
        </authorList>
    </citation>
    <scope>NUCLEOTIDE SEQUENCE [LARGE SCALE GENOMIC DNA]</scope>
    <source>
        <strain evidence="8 9">CC-CTC003</strain>
    </source>
</reference>
<keyword evidence="3" id="KW-1003">Cell membrane</keyword>
<feature type="transmembrane region" description="Helical" evidence="7">
    <location>
        <begin position="367"/>
        <end position="387"/>
    </location>
</feature>
<evidence type="ECO:0000256" key="2">
    <source>
        <dbReference type="ARBA" id="ARBA00007430"/>
    </source>
</evidence>
<feature type="transmembrane region" description="Helical" evidence="7">
    <location>
        <begin position="76"/>
        <end position="95"/>
    </location>
</feature>
<comment type="caution">
    <text evidence="8">The sequence shown here is derived from an EMBL/GenBank/DDBJ whole genome shotgun (WGS) entry which is preliminary data.</text>
</comment>